<comment type="caution">
    <text evidence="2">The sequence shown here is derived from an EMBL/GenBank/DDBJ whole genome shotgun (WGS) entry which is preliminary data.</text>
</comment>
<protein>
    <submittedName>
        <fullName evidence="2">Uma2 family endonuclease</fullName>
    </submittedName>
</protein>
<sequence length="190" mass="20775">MTALSHDWFIPPPGGWTLADVRSLPEDSRVEVLDGALIVNPRPLPLHQRITRRLAAVLEPQLPGGWQLETDVDVLLAEEPLDYVAPDLVVFAAELPLTTRPIPGDQVLLVVEVVSRGSRREDRGAKPLAYAEAGIRHFWRVESPVSGALALSVHTHVLADGAYRATGEHTGLLRTTVEYPLEIDLAGLTH</sequence>
<keyword evidence="3" id="KW-1185">Reference proteome</keyword>
<name>A0A6N7YW85_9PSEU</name>
<dbReference type="GO" id="GO:0004519">
    <property type="term" value="F:endonuclease activity"/>
    <property type="evidence" value="ECO:0007669"/>
    <property type="project" value="UniProtKB-KW"/>
</dbReference>
<reference evidence="2 3" key="1">
    <citation type="submission" date="2019-11" db="EMBL/GenBank/DDBJ databases">
        <title>Draft genome of Amycolatopsis RM579.</title>
        <authorList>
            <person name="Duangmal K."/>
            <person name="Mingma R."/>
        </authorList>
    </citation>
    <scope>NUCLEOTIDE SEQUENCE [LARGE SCALE GENOMIC DNA]</scope>
    <source>
        <strain evidence="2 3">RM579</strain>
    </source>
</reference>
<dbReference type="CDD" id="cd06260">
    <property type="entry name" value="DUF820-like"/>
    <property type="match status" value="1"/>
</dbReference>
<evidence type="ECO:0000313" key="2">
    <source>
        <dbReference type="EMBL" id="MTD57347.1"/>
    </source>
</evidence>
<dbReference type="InterPro" id="IPR008538">
    <property type="entry name" value="Uma2"/>
</dbReference>
<dbReference type="InterPro" id="IPR012296">
    <property type="entry name" value="Nuclease_put_TT1808"/>
</dbReference>
<keyword evidence="2" id="KW-0255">Endonuclease</keyword>
<organism evidence="2 3">
    <name type="scientific">Amycolatopsis pithecellobii</name>
    <dbReference type="NCBI Taxonomy" id="664692"/>
    <lineage>
        <taxon>Bacteria</taxon>
        <taxon>Bacillati</taxon>
        <taxon>Actinomycetota</taxon>
        <taxon>Actinomycetes</taxon>
        <taxon>Pseudonocardiales</taxon>
        <taxon>Pseudonocardiaceae</taxon>
        <taxon>Amycolatopsis</taxon>
    </lineage>
</organism>
<keyword evidence="2" id="KW-0378">Hydrolase</keyword>
<dbReference type="Pfam" id="PF05685">
    <property type="entry name" value="Uma2"/>
    <property type="match status" value="1"/>
</dbReference>
<dbReference type="AlphaFoldDB" id="A0A6N7YW85"/>
<gene>
    <name evidence="2" type="ORF">GKO32_25740</name>
</gene>
<accession>A0A6N7YW85</accession>
<proteinExistence type="predicted"/>
<dbReference type="RefSeq" id="WP_154759491.1">
    <property type="nucleotide sequence ID" value="NZ_WMBA01000047.1"/>
</dbReference>
<dbReference type="PANTHER" id="PTHR35400:SF3">
    <property type="entry name" value="SLL1072 PROTEIN"/>
    <property type="match status" value="1"/>
</dbReference>
<keyword evidence="2" id="KW-0540">Nuclease</keyword>
<dbReference type="Proteomes" id="UP000440096">
    <property type="component" value="Unassembled WGS sequence"/>
</dbReference>
<dbReference type="InterPro" id="IPR011335">
    <property type="entry name" value="Restrct_endonuc-II-like"/>
</dbReference>
<dbReference type="EMBL" id="WMBA01000047">
    <property type="protein sequence ID" value="MTD57347.1"/>
    <property type="molecule type" value="Genomic_DNA"/>
</dbReference>
<dbReference type="OrthoDB" id="9799703at2"/>
<dbReference type="PANTHER" id="PTHR35400">
    <property type="entry name" value="SLR1083 PROTEIN"/>
    <property type="match status" value="1"/>
</dbReference>
<evidence type="ECO:0000259" key="1">
    <source>
        <dbReference type="Pfam" id="PF05685"/>
    </source>
</evidence>
<feature type="domain" description="Putative restriction endonuclease" evidence="1">
    <location>
        <begin position="23"/>
        <end position="166"/>
    </location>
</feature>
<dbReference type="Gene3D" id="3.90.1570.10">
    <property type="entry name" value="tt1808, chain A"/>
    <property type="match status" value="1"/>
</dbReference>
<evidence type="ECO:0000313" key="3">
    <source>
        <dbReference type="Proteomes" id="UP000440096"/>
    </source>
</evidence>
<dbReference type="SUPFAM" id="SSF52980">
    <property type="entry name" value="Restriction endonuclease-like"/>
    <property type="match status" value="1"/>
</dbReference>